<proteinExistence type="predicted"/>
<organism evidence="2">
    <name type="scientific">Clostridium innocuum</name>
    <dbReference type="NCBI Taxonomy" id="1522"/>
    <lineage>
        <taxon>Bacteria</taxon>
        <taxon>Bacillati</taxon>
        <taxon>Bacillota</taxon>
        <taxon>Clostridia</taxon>
        <taxon>Eubacteriales</taxon>
        <taxon>Clostridiaceae</taxon>
        <taxon>Clostridium</taxon>
    </lineage>
</organism>
<dbReference type="AlphaFoldDB" id="A0A6N2WJM3"/>
<dbReference type="Pfam" id="PF12762">
    <property type="entry name" value="DDE_Tnp_IS1595"/>
    <property type="match status" value="1"/>
</dbReference>
<dbReference type="RefSeq" id="WP_156346904.1">
    <property type="nucleotide sequence ID" value="NZ_CACRTE010000034.1"/>
</dbReference>
<sequence length="181" mass="20984">MKQIPSILVPKQMKSPGMATEQQPVFMIVSTDKENEYPKYIKLSVIPVDNKNFIHKFFHMRAIISSERVLNTDGKTTFSELSKELTLKSEKIVYSEADHRLKWLNIIAGNIKNNIVGIYHGVTKSSLPLFLHEQEWRFNHRYTGTHIMEKISKYMTKSFPIDSEKLSKILELSESYFSPCA</sequence>
<name>A0A6N2WJM3_CLOIN</name>
<dbReference type="SMART" id="SM01126">
    <property type="entry name" value="DDE_Tnp_IS1595"/>
    <property type="match status" value="1"/>
</dbReference>
<dbReference type="EMBL" id="CACRTE010000034">
    <property type="protein sequence ID" value="VYT42685.1"/>
    <property type="molecule type" value="Genomic_DNA"/>
</dbReference>
<feature type="domain" description="ISXO2-like transposase" evidence="1">
    <location>
        <begin position="12"/>
        <end position="139"/>
    </location>
</feature>
<dbReference type="InterPro" id="IPR024445">
    <property type="entry name" value="Tnp_ISXO2-like"/>
</dbReference>
<evidence type="ECO:0000259" key="1">
    <source>
        <dbReference type="SMART" id="SM01126"/>
    </source>
</evidence>
<protein>
    <submittedName>
        <fullName evidence="2">ISXO2-like transposase domain protein</fullName>
    </submittedName>
</protein>
<evidence type="ECO:0000313" key="2">
    <source>
        <dbReference type="EMBL" id="VYT42685.1"/>
    </source>
</evidence>
<gene>
    <name evidence="2" type="ORF">CILFYP12_00070</name>
</gene>
<reference evidence="2" key="1">
    <citation type="submission" date="2019-11" db="EMBL/GenBank/DDBJ databases">
        <authorList>
            <person name="Feng L."/>
        </authorList>
    </citation>
    <scope>NUCLEOTIDE SEQUENCE</scope>
    <source>
        <strain evidence="2">CinnocuumLFYP12</strain>
    </source>
</reference>
<accession>A0A6N2WJM3</accession>